<protein>
    <submittedName>
        <fullName evidence="2">Uncharacterized protein</fullName>
    </submittedName>
</protein>
<dbReference type="Proteomes" id="UP000830542">
    <property type="component" value="Plasmid unnamed3"/>
</dbReference>
<proteinExistence type="predicted"/>
<dbReference type="EMBL" id="CP095008">
    <property type="protein sequence ID" value="UOO97132.1"/>
    <property type="molecule type" value="Genomic_DNA"/>
</dbReference>
<feature type="region of interest" description="Disordered" evidence="1">
    <location>
        <begin position="1"/>
        <end position="20"/>
    </location>
</feature>
<dbReference type="GeneID" id="71763752"/>
<name>A0AAV3SGS2_HALDO</name>
<dbReference type="RefSeq" id="WP_244706500.1">
    <property type="nucleotide sequence ID" value="NZ_BAAADN010000024.1"/>
</dbReference>
<evidence type="ECO:0000313" key="4">
    <source>
        <dbReference type="Proteomes" id="UP000830542"/>
    </source>
</evidence>
<reference evidence="3" key="2">
    <citation type="submission" date="2022-04" db="EMBL/GenBank/DDBJ databases">
        <title>Sequencing and genomic assembly of Halococcus dombrowskii.</title>
        <authorList>
            <person name="Lim S.W."/>
            <person name="MacLea K.S."/>
        </authorList>
    </citation>
    <scope>NUCLEOTIDE SEQUENCE</scope>
    <source>
        <strain evidence="3">H4</strain>
        <plasmid evidence="3">unnamed3</plasmid>
    </source>
</reference>
<dbReference type="AlphaFoldDB" id="A0AAV3SGS2"/>
<evidence type="ECO:0000313" key="5">
    <source>
        <dbReference type="Proteomes" id="UP001500962"/>
    </source>
</evidence>
<evidence type="ECO:0000313" key="2">
    <source>
        <dbReference type="EMBL" id="GAA0460012.1"/>
    </source>
</evidence>
<gene>
    <name evidence="2" type="ORF">GCM10008985_15510</name>
    <name evidence="3" type="ORF">MUK72_17850</name>
</gene>
<reference evidence="2" key="3">
    <citation type="submission" date="2023-12" db="EMBL/GenBank/DDBJ databases">
        <authorList>
            <person name="Sun Q."/>
            <person name="Inoue M."/>
        </authorList>
    </citation>
    <scope>NUCLEOTIDE SEQUENCE</scope>
    <source>
        <strain evidence="2">JCM 12289</strain>
    </source>
</reference>
<dbReference type="KEGG" id="hdo:MUK72_17850"/>
<dbReference type="EMBL" id="BAAADN010000024">
    <property type="protein sequence ID" value="GAA0460012.1"/>
    <property type="molecule type" value="Genomic_DNA"/>
</dbReference>
<sequence>MSDDNEETIETRLRSALDAGNEEQARELAADLWADRDMTGLEVIDSGDCGTVEVTKDGFLGMFSVVVDREGCPRASETGIVAFERHDDEGYHLIEDVEAHASAEVLDRMNDALDASVEQYRERRTRRKEFRRMVL</sequence>
<geneLocation type="plasmid" evidence="3 4">
    <name>unnamed3</name>
</geneLocation>
<organism evidence="2 5">
    <name type="scientific">Halococcus dombrowskii</name>
    <dbReference type="NCBI Taxonomy" id="179637"/>
    <lineage>
        <taxon>Archaea</taxon>
        <taxon>Methanobacteriati</taxon>
        <taxon>Methanobacteriota</taxon>
        <taxon>Stenosarchaea group</taxon>
        <taxon>Halobacteria</taxon>
        <taxon>Halobacteriales</taxon>
        <taxon>Halococcaceae</taxon>
        <taxon>Halococcus</taxon>
    </lineage>
</organism>
<evidence type="ECO:0000313" key="3">
    <source>
        <dbReference type="EMBL" id="UOO97132.1"/>
    </source>
</evidence>
<evidence type="ECO:0000256" key="1">
    <source>
        <dbReference type="SAM" id="MobiDB-lite"/>
    </source>
</evidence>
<reference evidence="2" key="1">
    <citation type="journal article" date="2014" name="Int. J. Syst. Evol. Microbiol.">
        <title>Complete genome sequence of Corynebacterium casei LMG S-19264T (=DSM 44701T), isolated from a smear-ripened cheese.</title>
        <authorList>
            <consortium name="US DOE Joint Genome Institute (JGI-PGF)"/>
            <person name="Walter F."/>
            <person name="Albersmeier A."/>
            <person name="Kalinowski J."/>
            <person name="Ruckert C."/>
        </authorList>
    </citation>
    <scope>NUCLEOTIDE SEQUENCE</scope>
    <source>
        <strain evidence="2">JCM 12289</strain>
    </source>
</reference>
<accession>A0AAV3SGS2</accession>
<dbReference type="Proteomes" id="UP001500962">
    <property type="component" value="Unassembled WGS sequence"/>
</dbReference>
<keyword evidence="3" id="KW-0614">Plasmid</keyword>
<keyword evidence="4" id="KW-1185">Reference proteome</keyword>